<name>A0A8U8B3Q2_GEOPR</name>
<dbReference type="InterPro" id="IPR009100">
    <property type="entry name" value="AcylCoA_DH/oxidase_NM_dom_sf"/>
</dbReference>
<keyword evidence="12" id="KW-1133">Transmembrane helix</keyword>
<feature type="chain" id="PRO_5043366647" description="Very long-chain specific acyl-CoA dehydrogenase, mitochondrial" evidence="13">
    <location>
        <begin position="20"/>
        <end position="702"/>
    </location>
</feature>
<comment type="function">
    <text evidence="8">Very long-chain specific acyl-CoA dehydrogenase is one of the acyl-CoA dehydrogenases that catalyze the first step of mitochondrial fatty acid beta-oxidation, an aerobic process breaking down fatty acids into acetyl-CoA and allowing the production of energy from fats. The first step of fatty acid beta-oxidation consists in the removal of one hydrogen from C-2 and C-3 of the straight-chain fatty acyl-CoA thioester, resulting in the formation of trans-2-enoyl-CoA. Among the different mitochondrial acyl-CoA dehydrogenases, very long-chain specific acyl-CoA dehydrogenase acts specifically on acyl-CoAs with saturated 12 to 24 carbons long primary chains.</text>
</comment>
<keyword evidence="16" id="KW-1185">Reference proteome</keyword>
<dbReference type="GO" id="GO:0050660">
    <property type="term" value="F:flavin adenine dinucleotide binding"/>
    <property type="evidence" value="ECO:0007669"/>
    <property type="project" value="InterPro"/>
</dbReference>
<accession>A0A8U8B3Q2</accession>
<sequence length="702" mass="78663">MIFWGFLVIFWGFSDEFLGFSPLPQAVLPKSGTATATAAPPKTQGGLEVSGGNLGDFEGSWRDFGGNLRDLGVLGTIWGSYGGFLGSEGFFRDPGGFFGGVLESKSFAVGMFLGRLNSEQVFPYPSVLTEEQEQTLQELVGPLSRFFEEVNNPAKNDALEKVEDKTMKGLKELGAFGLQVPLEFGGLGLNNTQVRPPPNWRTTPRWGSPGPHQSIRPKGLLPGAGSGHSQIPKFPQNSRFSGEWVAAFCLTEPGSGSDAASIRTRATPSPCGTFWTLEGEKIWISNGAWPKLFTVFILTKTSPIFFGKTQNSGREFPRNFRIFSLGNSGWILGTILPFPPLLFNPKFSHFPPNFGDFPPNFQEAAWAVADECIQVMGGMGFMQVRFGAKSSNFGVFWEFWGFWDSGIGNCRDLGKKSPKFWGFFLIFGGSFPIFWGFFFPNFWGQILKFWVFWEFWGFWNSGIGNCWDFWGKSPKFWGFFLIFGGFFPFFGVFSPIFGAKSSNFGVFGNFGGFWDSGIGNCWDFRENSPKFWGFFLIFGGFFPIFWGFFSPIFGAKSSNFGVFGNFGGSGIQGLGIVGILGKIPKILGFFPDFWWFFSHFLGVFSPIFGGQILKFWVFWEFWGVLEFRDWELLGFLGKIPKILGFFPDFWWFFSHFLGFFPNFWGQILKFWGFGNFGGSGIQGLGIVGTFREKIPQNFGVFS</sequence>
<dbReference type="AlphaFoldDB" id="A0A8U8B3Q2"/>
<feature type="transmembrane region" description="Helical" evidence="12">
    <location>
        <begin position="451"/>
        <end position="470"/>
    </location>
</feature>
<dbReference type="Ensembl" id="ENSCPVT00000028770.1">
    <property type="protein sequence ID" value="ENSCPVP00000023590.1"/>
    <property type="gene ID" value="ENSCPVG00000017860.1"/>
</dbReference>
<feature type="transmembrane region" description="Helical" evidence="12">
    <location>
        <begin position="560"/>
        <end position="581"/>
    </location>
</feature>
<keyword evidence="5" id="KW-0809">Transit peptide</keyword>
<feature type="transmembrane region" description="Helical" evidence="12">
    <location>
        <begin position="420"/>
        <end position="439"/>
    </location>
</feature>
<organism evidence="15 16">
    <name type="scientific">Geospiza parvula</name>
    <name type="common">Small tree-finch</name>
    <name type="synonym">Camarhynchus parvulus</name>
    <dbReference type="NCBI Taxonomy" id="87175"/>
    <lineage>
        <taxon>Eukaryota</taxon>
        <taxon>Metazoa</taxon>
        <taxon>Chordata</taxon>
        <taxon>Craniata</taxon>
        <taxon>Vertebrata</taxon>
        <taxon>Euteleostomi</taxon>
        <taxon>Archelosauria</taxon>
        <taxon>Archosauria</taxon>
        <taxon>Dinosauria</taxon>
        <taxon>Saurischia</taxon>
        <taxon>Theropoda</taxon>
        <taxon>Coelurosauria</taxon>
        <taxon>Aves</taxon>
        <taxon>Neognathae</taxon>
        <taxon>Neoaves</taxon>
        <taxon>Telluraves</taxon>
        <taxon>Australaves</taxon>
        <taxon>Passeriformes</taxon>
        <taxon>Thraupidae</taxon>
        <taxon>Camarhynchus</taxon>
    </lineage>
</organism>
<evidence type="ECO:0000256" key="3">
    <source>
        <dbReference type="ARBA" id="ARBA00022799"/>
    </source>
</evidence>
<evidence type="ECO:0000256" key="2">
    <source>
        <dbReference type="ARBA" id="ARBA00022630"/>
    </source>
</evidence>
<keyword evidence="3" id="KW-0702">S-nitrosylation</keyword>
<dbReference type="PROSITE" id="PS00072">
    <property type="entry name" value="ACYL_COA_DH_1"/>
    <property type="match status" value="1"/>
</dbReference>
<evidence type="ECO:0000256" key="10">
    <source>
        <dbReference type="ARBA" id="ARBA00049050"/>
    </source>
</evidence>
<reference evidence="15" key="1">
    <citation type="submission" date="2025-08" db="UniProtKB">
        <authorList>
            <consortium name="Ensembl"/>
        </authorList>
    </citation>
    <scope>IDENTIFICATION</scope>
</reference>
<dbReference type="GO" id="GO:0000062">
    <property type="term" value="F:fatty-acyl-CoA binding"/>
    <property type="evidence" value="ECO:0007669"/>
    <property type="project" value="TreeGrafter"/>
</dbReference>
<dbReference type="PANTHER" id="PTHR43884:SF11">
    <property type="entry name" value="VERY LONG-CHAIN SPECIFIC ACYL-COA DEHYDROGENASE, MITOCHONDRIAL"/>
    <property type="match status" value="1"/>
</dbReference>
<evidence type="ECO:0000313" key="15">
    <source>
        <dbReference type="Ensembl" id="ENSCPVP00000023590.1"/>
    </source>
</evidence>
<evidence type="ECO:0000256" key="13">
    <source>
        <dbReference type="SAM" id="SignalP"/>
    </source>
</evidence>
<keyword evidence="12" id="KW-0812">Transmembrane</keyword>
<dbReference type="PANTHER" id="PTHR43884">
    <property type="entry name" value="ACYL-COA DEHYDROGENASE"/>
    <property type="match status" value="1"/>
</dbReference>
<evidence type="ECO:0000256" key="6">
    <source>
        <dbReference type="ARBA" id="ARBA00039034"/>
    </source>
</evidence>
<dbReference type="Pfam" id="PF02770">
    <property type="entry name" value="Acyl-CoA_dh_M"/>
    <property type="match status" value="1"/>
</dbReference>
<evidence type="ECO:0000313" key="16">
    <source>
        <dbReference type="Proteomes" id="UP000694382"/>
    </source>
</evidence>
<evidence type="ECO:0000259" key="14">
    <source>
        <dbReference type="Pfam" id="PF02770"/>
    </source>
</evidence>
<comment type="catalytic activity">
    <reaction evidence="10">
        <text>a very-long-chain 2,3-saturated fatty acyl-CoA + oxidized [electron-transfer flavoprotein] + H(+) = a very-long-chain (2E)-enoyl-CoA + reduced [electron-transfer flavoprotein]</text>
        <dbReference type="Rhea" id="RHEA:19181"/>
        <dbReference type="Rhea" id="RHEA-COMP:10685"/>
        <dbReference type="Rhea" id="RHEA-COMP:10686"/>
        <dbReference type="ChEBI" id="CHEBI:15378"/>
        <dbReference type="ChEBI" id="CHEBI:57692"/>
        <dbReference type="ChEBI" id="CHEBI:58307"/>
        <dbReference type="ChEBI" id="CHEBI:83724"/>
        <dbReference type="ChEBI" id="CHEBI:83728"/>
        <dbReference type="EC" id="1.3.8.9"/>
    </reaction>
    <physiologicalReaction direction="left-to-right" evidence="10">
        <dbReference type="Rhea" id="RHEA:19182"/>
    </physiologicalReaction>
</comment>
<evidence type="ECO:0000256" key="7">
    <source>
        <dbReference type="ARBA" id="ARBA00040902"/>
    </source>
</evidence>
<evidence type="ECO:0000256" key="9">
    <source>
        <dbReference type="ARBA" id="ARBA00046812"/>
    </source>
</evidence>
<feature type="domain" description="Acyl-CoA oxidase/dehydrogenase middle" evidence="14">
    <location>
        <begin position="247"/>
        <end position="298"/>
    </location>
</feature>
<comment type="cofactor">
    <cofactor evidence="1">
        <name>FAD</name>
        <dbReference type="ChEBI" id="CHEBI:57692"/>
    </cofactor>
</comment>
<feature type="transmembrane region" description="Helical" evidence="12">
    <location>
        <begin position="639"/>
        <end position="660"/>
    </location>
</feature>
<feature type="transmembrane region" description="Helical" evidence="12">
    <location>
        <begin position="476"/>
        <end position="497"/>
    </location>
</feature>
<feature type="signal peptide" evidence="13">
    <location>
        <begin position="1"/>
        <end position="19"/>
    </location>
</feature>
<reference evidence="15" key="2">
    <citation type="submission" date="2025-09" db="UniProtKB">
        <authorList>
            <consortium name="Ensembl"/>
        </authorList>
    </citation>
    <scope>IDENTIFICATION</scope>
</reference>
<dbReference type="GO" id="GO:0017099">
    <property type="term" value="F:very-long-chain fatty acyl-CoA dehydrogenase activity"/>
    <property type="evidence" value="ECO:0007669"/>
    <property type="project" value="UniProtKB-EC"/>
</dbReference>
<dbReference type="InterPro" id="IPR006089">
    <property type="entry name" value="Acyl-CoA_DH_CS"/>
</dbReference>
<feature type="transmembrane region" description="Helical" evidence="12">
    <location>
        <begin position="531"/>
        <end position="554"/>
    </location>
</feature>
<dbReference type="InterPro" id="IPR046373">
    <property type="entry name" value="Acyl-CoA_Oxase/DH_mid-dom_sf"/>
</dbReference>
<dbReference type="EC" id="1.3.8.9" evidence="6"/>
<evidence type="ECO:0000256" key="8">
    <source>
        <dbReference type="ARBA" id="ARBA00045422"/>
    </source>
</evidence>
<dbReference type="SUPFAM" id="SSF56645">
    <property type="entry name" value="Acyl-CoA dehydrogenase NM domain-like"/>
    <property type="match status" value="1"/>
</dbReference>
<dbReference type="Gene3D" id="1.10.540.10">
    <property type="entry name" value="Acyl-CoA dehydrogenase/oxidase, N-terminal domain"/>
    <property type="match status" value="1"/>
</dbReference>
<dbReference type="InterPro" id="IPR006091">
    <property type="entry name" value="Acyl-CoA_Oxase/DH_mid-dom"/>
</dbReference>
<protein>
    <recommendedName>
        <fullName evidence="7">Very long-chain specific acyl-CoA dehydrogenase, mitochondrial</fullName>
        <ecNumber evidence="6">1.3.8.9</ecNumber>
    </recommendedName>
</protein>
<keyword evidence="13" id="KW-0732">Signal</keyword>
<keyword evidence="2" id="KW-0285">Flavoprotein</keyword>
<keyword evidence="12" id="KW-0472">Membrane</keyword>
<evidence type="ECO:0000256" key="1">
    <source>
        <dbReference type="ARBA" id="ARBA00001974"/>
    </source>
</evidence>
<dbReference type="Proteomes" id="UP000694382">
    <property type="component" value="Unassembled WGS sequence"/>
</dbReference>
<feature type="transmembrane region" description="Helical" evidence="12">
    <location>
        <begin position="593"/>
        <end position="619"/>
    </location>
</feature>
<keyword evidence="4" id="KW-0274">FAD</keyword>
<evidence type="ECO:0000256" key="12">
    <source>
        <dbReference type="SAM" id="Phobius"/>
    </source>
</evidence>
<evidence type="ECO:0000256" key="11">
    <source>
        <dbReference type="SAM" id="MobiDB-lite"/>
    </source>
</evidence>
<comment type="subunit">
    <text evidence="9">Homodimer. Homodimerizes after import into the mitochondrion.</text>
</comment>
<proteinExistence type="predicted"/>
<evidence type="ECO:0000256" key="5">
    <source>
        <dbReference type="ARBA" id="ARBA00022946"/>
    </source>
</evidence>
<feature type="region of interest" description="Disordered" evidence="11">
    <location>
        <begin position="191"/>
        <end position="212"/>
    </location>
</feature>
<evidence type="ECO:0000256" key="4">
    <source>
        <dbReference type="ARBA" id="ARBA00022827"/>
    </source>
</evidence>
<dbReference type="Gene3D" id="2.40.110.10">
    <property type="entry name" value="Butyryl-CoA Dehydrogenase, subunit A, domain 2"/>
    <property type="match status" value="1"/>
</dbReference>
<dbReference type="InterPro" id="IPR037069">
    <property type="entry name" value="AcylCoA_DH/ox_N_sf"/>
</dbReference>